<keyword evidence="3" id="KW-0808">Transferase</keyword>
<protein>
    <recommendedName>
        <fullName evidence="6">Mannose-1-phosphate guanyltransferase C-terminal domain-containing protein</fullName>
    </recommendedName>
</protein>
<keyword evidence="5" id="KW-0012">Acyltransferase</keyword>
<comment type="caution">
    <text evidence="7">The sequence shown here is derived from an EMBL/GenBank/DDBJ whole genome shotgun (WGS) entry which is preliminary data.</text>
</comment>
<dbReference type="GO" id="GO:0009245">
    <property type="term" value="P:lipid A biosynthetic process"/>
    <property type="evidence" value="ECO:0007669"/>
    <property type="project" value="UniProtKB-KW"/>
</dbReference>
<evidence type="ECO:0000256" key="2">
    <source>
        <dbReference type="ARBA" id="ARBA00022556"/>
    </source>
</evidence>
<evidence type="ECO:0000256" key="1">
    <source>
        <dbReference type="ARBA" id="ARBA00022516"/>
    </source>
</evidence>
<evidence type="ECO:0000256" key="5">
    <source>
        <dbReference type="ARBA" id="ARBA00023315"/>
    </source>
</evidence>
<proteinExistence type="predicted"/>
<evidence type="ECO:0000256" key="3">
    <source>
        <dbReference type="ARBA" id="ARBA00022679"/>
    </source>
</evidence>
<dbReference type="CDD" id="cd03352">
    <property type="entry name" value="LbH_LpxD"/>
    <property type="match status" value="1"/>
</dbReference>
<dbReference type="InterPro" id="IPR011004">
    <property type="entry name" value="Trimer_LpxA-like_sf"/>
</dbReference>
<dbReference type="Pfam" id="PF25087">
    <property type="entry name" value="GMPPB_C"/>
    <property type="match status" value="1"/>
</dbReference>
<dbReference type="InterPro" id="IPR056729">
    <property type="entry name" value="GMPPB_C"/>
</dbReference>
<feature type="non-terminal residue" evidence="7">
    <location>
        <position position="1"/>
    </location>
</feature>
<name>X0X7V1_9ZZZZ</name>
<dbReference type="EMBL" id="BARS01036973">
    <property type="protein sequence ID" value="GAG21041.1"/>
    <property type="molecule type" value="Genomic_DNA"/>
</dbReference>
<dbReference type="SUPFAM" id="SSF51161">
    <property type="entry name" value="Trimeric LpxA-like enzymes"/>
    <property type="match status" value="1"/>
</dbReference>
<reference evidence="7" key="1">
    <citation type="journal article" date="2014" name="Front. Microbiol.">
        <title>High frequency of phylogenetically diverse reductive dehalogenase-homologous genes in deep subseafloor sedimentary metagenomes.</title>
        <authorList>
            <person name="Kawai M."/>
            <person name="Futagami T."/>
            <person name="Toyoda A."/>
            <person name="Takaki Y."/>
            <person name="Nishi S."/>
            <person name="Hori S."/>
            <person name="Arai W."/>
            <person name="Tsubouchi T."/>
            <person name="Morono Y."/>
            <person name="Uchiyama I."/>
            <person name="Ito T."/>
            <person name="Fujiyama A."/>
            <person name="Inagaki F."/>
            <person name="Takami H."/>
        </authorList>
    </citation>
    <scope>NUCLEOTIDE SEQUENCE</scope>
    <source>
        <strain evidence="7">Expedition CK06-06</strain>
    </source>
</reference>
<dbReference type="PANTHER" id="PTHR43378:SF2">
    <property type="entry name" value="UDP-3-O-ACYLGLUCOSAMINE N-ACYLTRANSFERASE 1, MITOCHONDRIAL-RELATED"/>
    <property type="match status" value="1"/>
</dbReference>
<dbReference type="AlphaFoldDB" id="X0X7V1"/>
<dbReference type="PROSITE" id="PS00101">
    <property type="entry name" value="HEXAPEP_TRANSFERASES"/>
    <property type="match status" value="1"/>
</dbReference>
<dbReference type="PANTHER" id="PTHR43378">
    <property type="entry name" value="UDP-3-O-ACYLGLUCOSAMINE N-ACYLTRANSFERASE"/>
    <property type="match status" value="1"/>
</dbReference>
<dbReference type="GO" id="GO:0016410">
    <property type="term" value="F:N-acyltransferase activity"/>
    <property type="evidence" value="ECO:0007669"/>
    <property type="project" value="InterPro"/>
</dbReference>
<keyword evidence="1" id="KW-0444">Lipid biosynthesis</keyword>
<feature type="domain" description="Mannose-1-phosphate guanyltransferase C-terminal" evidence="6">
    <location>
        <begin position="35"/>
        <end position="95"/>
    </location>
</feature>
<keyword evidence="4" id="KW-0443">Lipid metabolism</keyword>
<accession>X0X7V1</accession>
<dbReference type="InterPro" id="IPR007691">
    <property type="entry name" value="LpxD"/>
</dbReference>
<evidence type="ECO:0000259" key="6">
    <source>
        <dbReference type="Pfam" id="PF25087"/>
    </source>
</evidence>
<dbReference type="InterPro" id="IPR018357">
    <property type="entry name" value="Hexapep_transf_CS"/>
</dbReference>
<dbReference type="InterPro" id="IPR001451">
    <property type="entry name" value="Hexapep"/>
</dbReference>
<keyword evidence="2" id="KW-0441">Lipid A biosynthesis</keyword>
<dbReference type="GO" id="GO:0016020">
    <property type="term" value="C:membrane"/>
    <property type="evidence" value="ECO:0007669"/>
    <property type="project" value="GOC"/>
</dbReference>
<evidence type="ECO:0000256" key="4">
    <source>
        <dbReference type="ARBA" id="ARBA00023098"/>
    </source>
</evidence>
<gene>
    <name evidence="7" type="ORF">S01H1_56755</name>
</gene>
<dbReference type="Pfam" id="PF00132">
    <property type="entry name" value="Hexapep"/>
    <property type="match status" value="2"/>
</dbReference>
<sequence>LPKNNTYILVDNPRLIFLRMMNLLYPETIKPGIDTRAYIHPSAQVDPSAYIGPFVYIGSNCVIRKNSVIYPNVSILQNTAISENVLIFPNTVIGSDGFGYDRNEKNKLEKFPHICGVYIRKNVEIGSNTSIDKGSLSNTEIGEGTKIDNLVHIAHNVKIGKHCEIIANAMVGGSATIGDYTRIAPGAQIMNGVSIGKNVLVGLGAVVTKNIPDNTIVAGVPARKINDYKKYLKFVKNNI</sequence>
<evidence type="ECO:0000313" key="7">
    <source>
        <dbReference type="EMBL" id="GAG21041.1"/>
    </source>
</evidence>
<dbReference type="Gene3D" id="2.160.10.10">
    <property type="entry name" value="Hexapeptide repeat proteins"/>
    <property type="match status" value="1"/>
</dbReference>
<organism evidence="7">
    <name type="scientific">marine sediment metagenome</name>
    <dbReference type="NCBI Taxonomy" id="412755"/>
    <lineage>
        <taxon>unclassified sequences</taxon>
        <taxon>metagenomes</taxon>
        <taxon>ecological metagenomes</taxon>
    </lineage>
</organism>